<feature type="compositionally biased region" description="Low complexity" evidence="1">
    <location>
        <begin position="1"/>
        <end position="24"/>
    </location>
</feature>
<feature type="compositionally biased region" description="Polar residues" evidence="1">
    <location>
        <begin position="25"/>
        <end position="41"/>
    </location>
</feature>
<accession>X6M628</accession>
<keyword evidence="2" id="KW-0812">Transmembrane</keyword>
<dbReference type="InterPro" id="IPR011990">
    <property type="entry name" value="TPR-like_helical_dom_sf"/>
</dbReference>
<protein>
    <submittedName>
        <fullName evidence="3">Uncharacterized protein</fullName>
    </submittedName>
</protein>
<feature type="compositionally biased region" description="Basic and acidic residues" evidence="1">
    <location>
        <begin position="82"/>
        <end position="91"/>
    </location>
</feature>
<keyword evidence="2" id="KW-1133">Transmembrane helix</keyword>
<name>X6M628_RETFI</name>
<gene>
    <name evidence="3" type="ORF">RFI_28281</name>
</gene>
<reference evidence="3 4" key="1">
    <citation type="journal article" date="2013" name="Curr. Biol.">
        <title>The Genome of the Foraminiferan Reticulomyxa filosa.</title>
        <authorList>
            <person name="Glockner G."/>
            <person name="Hulsmann N."/>
            <person name="Schleicher M."/>
            <person name="Noegel A.A."/>
            <person name="Eichinger L."/>
            <person name="Gallinger C."/>
            <person name="Pawlowski J."/>
            <person name="Sierra R."/>
            <person name="Euteneuer U."/>
            <person name="Pillet L."/>
            <person name="Moustafa A."/>
            <person name="Platzer M."/>
            <person name="Groth M."/>
            <person name="Szafranski K."/>
            <person name="Schliwa M."/>
        </authorList>
    </citation>
    <scope>NUCLEOTIDE SEQUENCE [LARGE SCALE GENOMIC DNA]</scope>
</reference>
<proteinExistence type="predicted"/>
<dbReference type="Proteomes" id="UP000023152">
    <property type="component" value="Unassembled WGS sequence"/>
</dbReference>
<evidence type="ECO:0000313" key="3">
    <source>
        <dbReference type="EMBL" id="ETO09106.1"/>
    </source>
</evidence>
<evidence type="ECO:0000256" key="1">
    <source>
        <dbReference type="SAM" id="MobiDB-lite"/>
    </source>
</evidence>
<feature type="region of interest" description="Disordered" evidence="1">
    <location>
        <begin position="226"/>
        <end position="252"/>
    </location>
</feature>
<dbReference type="Gene3D" id="1.25.40.10">
    <property type="entry name" value="Tetratricopeptide repeat domain"/>
    <property type="match status" value="1"/>
</dbReference>
<feature type="transmembrane region" description="Helical" evidence="2">
    <location>
        <begin position="326"/>
        <end position="355"/>
    </location>
</feature>
<evidence type="ECO:0000256" key="2">
    <source>
        <dbReference type="SAM" id="Phobius"/>
    </source>
</evidence>
<keyword evidence="4" id="KW-1185">Reference proteome</keyword>
<evidence type="ECO:0000313" key="4">
    <source>
        <dbReference type="Proteomes" id="UP000023152"/>
    </source>
</evidence>
<feature type="region of interest" description="Disordered" evidence="1">
    <location>
        <begin position="1"/>
        <end position="93"/>
    </location>
</feature>
<feature type="compositionally biased region" description="Basic and acidic residues" evidence="1">
    <location>
        <begin position="43"/>
        <end position="62"/>
    </location>
</feature>
<dbReference type="AlphaFoldDB" id="X6M628"/>
<organism evidence="3 4">
    <name type="scientific">Reticulomyxa filosa</name>
    <dbReference type="NCBI Taxonomy" id="46433"/>
    <lineage>
        <taxon>Eukaryota</taxon>
        <taxon>Sar</taxon>
        <taxon>Rhizaria</taxon>
        <taxon>Retaria</taxon>
        <taxon>Foraminifera</taxon>
        <taxon>Monothalamids</taxon>
        <taxon>Reticulomyxidae</taxon>
        <taxon>Reticulomyxa</taxon>
    </lineage>
</organism>
<keyword evidence="2" id="KW-0472">Membrane</keyword>
<feature type="compositionally biased region" description="Polar residues" evidence="1">
    <location>
        <begin position="72"/>
        <end position="81"/>
    </location>
</feature>
<dbReference type="EMBL" id="ASPP01024359">
    <property type="protein sequence ID" value="ETO09106.1"/>
    <property type="molecule type" value="Genomic_DNA"/>
</dbReference>
<sequence length="373" mass="41838">MENGSTKTGSSSNNNQSDPDSNHSGSVLNALSASTKSSVPSQKLEKKNEEKEEGYAKSDKPANETAIDKQGTIGNEGTKSNRTLEKERSDQEGATWTVQVRKAIATEDKKFDYEAFRQELEKNVKAKMFKECERQCLAKVKSGLSRPIVSKLHNHLGELYEHHLEDKLFDDILERYILALQYDESNAKAHVNLGRFLIEQGKQHLHRALELGMNLGNLMDLDMDMDISSDDDSNGANEDKGHPSLAGPNMPTATVHRSVLAPSSHVHPVSNVELAFHENHFGKVLLSISEAQHHRFHPILVTTNAWSLHTSSMLHSSYHHAVPKRWYLWPSMLLCANLLALGGVAALLGYFVYFLKKNSLECSNFYLLKKKYE</sequence>
<comment type="caution">
    <text evidence="3">The sequence shown here is derived from an EMBL/GenBank/DDBJ whole genome shotgun (WGS) entry which is preliminary data.</text>
</comment>